<organism evidence="3">
    <name type="scientific">Camponotus floridanus</name>
    <name type="common">Florida carpenter ant</name>
    <dbReference type="NCBI Taxonomy" id="104421"/>
    <lineage>
        <taxon>Eukaryota</taxon>
        <taxon>Metazoa</taxon>
        <taxon>Ecdysozoa</taxon>
        <taxon>Arthropoda</taxon>
        <taxon>Hexapoda</taxon>
        <taxon>Insecta</taxon>
        <taxon>Pterygota</taxon>
        <taxon>Neoptera</taxon>
        <taxon>Endopterygota</taxon>
        <taxon>Hymenoptera</taxon>
        <taxon>Apocrita</taxon>
        <taxon>Aculeata</taxon>
        <taxon>Formicoidea</taxon>
        <taxon>Formicidae</taxon>
        <taxon>Formicinae</taxon>
        <taxon>Camponotus</taxon>
    </lineage>
</organism>
<evidence type="ECO:0000313" key="2">
    <source>
        <dbReference type="EMBL" id="EFN68705.1"/>
    </source>
</evidence>
<feature type="region of interest" description="Disordered" evidence="1">
    <location>
        <begin position="1"/>
        <end position="24"/>
    </location>
</feature>
<keyword evidence="3" id="KW-1185">Reference proteome</keyword>
<accession>E2ACY5</accession>
<feature type="non-terminal residue" evidence="2">
    <location>
        <position position="1"/>
    </location>
</feature>
<gene>
    <name evidence="2" type="ORF">EAG_08099</name>
</gene>
<sequence>DLELMRDKAQANIDEAQSKNETRYNLRRRPTRGYNVGDYVEIRNIETTPGINKKLIPKFKGPYVIKKVLDHDRYVITDIEGFQLTQRPYTGIFAPDQMRPY</sequence>
<dbReference type="InParanoid" id="E2ACY5"/>
<dbReference type="OMA" id="KNETRYN"/>
<evidence type="ECO:0000313" key="3">
    <source>
        <dbReference type="Proteomes" id="UP000000311"/>
    </source>
</evidence>
<dbReference type="Proteomes" id="UP000000311">
    <property type="component" value="Unassembled WGS sequence"/>
</dbReference>
<name>E2ACY5_CAMFO</name>
<dbReference type="AlphaFoldDB" id="E2ACY5"/>
<protein>
    <submittedName>
        <fullName evidence="2">Uncharacterized protein</fullName>
    </submittedName>
</protein>
<dbReference type="OrthoDB" id="7699516at2759"/>
<proteinExistence type="predicted"/>
<evidence type="ECO:0000256" key="1">
    <source>
        <dbReference type="SAM" id="MobiDB-lite"/>
    </source>
</evidence>
<feature type="non-terminal residue" evidence="2">
    <location>
        <position position="101"/>
    </location>
</feature>
<dbReference type="EMBL" id="GL438607">
    <property type="protein sequence ID" value="EFN68705.1"/>
    <property type="molecule type" value="Genomic_DNA"/>
</dbReference>
<reference evidence="2 3" key="1">
    <citation type="journal article" date="2010" name="Science">
        <title>Genomic comparison of the ants Camponotus floridanus and Harpegnathos saltator.</title>
        <authorList>
            <person name="Bonasio R."/>
            <person name="Zhang G."/>
            <person name="Ye C."/>
            <person name="Mutti N.S."/>
            <person name="Fang X."/>
            <person name="Qin N."/>
            <person name="Donahue G."/>
            <person name="Yang P."/>
            <person name="Li Q."/>
            <person name="Li C."/>
            <person name="Zhang P."/>
            <person name="Huang Z."/>
            <person name="Berger S.L."/>
            <person name="Reinberg D."/>
            <person name="Wang J."/>
            <person name="Liebig J."/>
        </authorList>
    </citation>
    <scope>NUCLEOTIDE SEQUENCE [LARGE SCALE GENOMIC DNA]</scope>
    <source>
        <strain evidence="3">C129</strain>
    </source>
</reference>